<keyword evidence="2" id="KW-0472">Membrane</keyword>
<feature type="transmembrane region" description="Helical" evidence="2">
    <location>
        <begin position="35"/>
        <end position="51"/>
    </location>
</feature>
<organism evidence="3 4">
    <name type="scientific">Parafrankia irregularis</name>
    <dbReference type="NCBI Taxonomy" id="795642"/>
    <lineage>
        <taxon>Bacteria</taxon>
        <taxon>Bacillati</taxon>
        <taxon>Actinomycetota</taxon>
        <taxon>Actinomycetes</taxon>
        <taxon>Frankiales</taxon>
        <taxon>Frankiaceae</taxon>
        <taxon>Parafrankia</taxon>
    </lineage>
</organism>
<keyword evidence="2" id="KW-0812">Transmembrane</keyword>
<feature type="transmembrane region" description="Helical" evidence="2">
    <location>
        <begin position="175"/>
        <end position="194"/>
    </location>
</feature>
<keyword evidence="4" id="KW-1185">Reference proteome</keyword>
<evidence type="ECO:0000313" key="4">
    <source>
        <dbReference type="Proteomes" id="UP000198802"/>
    </source>
</evidence>
<feature type="transmembrane region" description="Helical" evidence="2">
    <location>
        <begin position="130"/>
        <end position="154"/>
    </location>
</feature>
<feature type="transmembrane region" description="Helical" evidence="2">
    <location>
        <begin position="63"/>
        <end position="82"/>
    </location>
</feature>
<gene>
    <name evidence="3" type="ORF">Ga0074812_11215</name>
</gene>
<reference evidence="4" key="1">
    <citation type="submission" date="2015-11" db="EMBL/GenBank/DDBJ databases">
        <authorList>
            <person name="Varghese N."/>
        </authorList>
    </citation>
    <scope>NUCLEOTIDE SEQUENCE [LARGE SCALE GENOMIC DNA]</scope>
    <source>
        <strain evidence="4">DSM 45899</strain>
    </source>
</reference>
<feature type="region of interest" description="Disordered" evidence="1">
    <location>
        <begin position="386"/>
        <end position="411"/>
    </location>
</feature>
<dbReference type="AlphaFoldDB" id="A0A0S4QNU0"/>
<feature type="transmembrane region" description="Helical" evidence="2">
    <location>
        <begin position="285"/>
        <end position="307"/>
    </location>
</feature>
<keyword evidence="2" id="KW-1133">Transmembrane helix</keyword>
<sequence length="411" mass="45343">MVDQERAIMLRRTEWWLFRQALPKFIAKQGFRSHTLARMFPFLFFVDVVTAEEPLEDFLGADWRVTLAFSVLLSTALWLFVTRIGRRPPPPVPTWLAVILVSAYFLAAPLAATVYAAARPEEFQSGDLTGIVIVELVILAVAFGVANISTRYGLVALFMHALRHVAGDLRNSFGLLGHALPAVLFLTAFLFFTSDIWGLTQHLSRWRLGFLFVLFAAVIVLAIRARLREELDNLQTSMSTPELERACHGTPLEPVAAELAPLAQVTRLQRAEVRNILLVLASRQLIRATVVGVGVFLFFGLLGLITITSPTARSWIGAAPRDLLPGISVETVKVSALLAGFSVMYFAVSSMTDGEYRQRYFNSVLKEISRVLAVRAVYLKLRETTPGPAADDADVSAPPAPEPRSPDVLSA</sequence>
<feature type="transmembrane region" description="Helical" evidence="2">
    <location>
        <begin position="206"/>
        <end position="223"/>
    </location>
</feature>
<dbReference type="Proteomes" id="UP000198802">
    <property type="component" value="Unassembled WGS sequence"/>
</dbReference>
<feature type="transmembrane region" description="Helical" evidence="2">
    <location>
        <begin position="327"/>
        <end position="348"/>
    </location>
</feature>
<evidence type="ECO:0000313" key="3">
    <source>
        <dbReference type="EMBL" id="CUU57355.1"/>
    </source>
</evidence>
<proteinExistence type="predicted"/>
<evidence type="ECO:0000256" key="2">
    <source>
        <dbReference type="SAM" id="Phobius"/>
    </source>
</evidence>
<accession>A0A0S4QNU0</accession>
<dbReference type="EMBL" id="FAOZ01000012">
    <property type="protein sequence ID" value="CUU57355.1"/>
    <property type="molecule type" value="Genomic_DNA"/>
</dbReference>
<feature type="transmembrane region" description="Helical" evidence="2">
    <location>
        <begin position="94"/>
        <end position="118"/>
    </location>
</feature>
<protein>
    <submittedName>
        <fullName evidence="3">Uncharacterized protein</fullName>
    </submittedName>
</protein>
<name>A0A0S4QNU0_9ACTN</name>
<evidence type="ECO:0000256" key="1">
    <source>
        <dbReference type="SAM" id="MobiDB-lite"/>
    </source>
</evidence>